<sequence length="46" mass="4696">MGTPDQIAGGSLRFLDARGVMLLADFVGPDSGAIWANLIGESTFAG</sequence>
<comment type="caution">
    <text evidence="1">The sequence shown here is derived from an EMBL/GenBank/DDBJ whole genome shotgun (WGS) entry which is preliminary data.</text>
</comment>
<dbReference type="HOGENOM" id="CLU_3180791_0_0_0"/>
<proteinExistence type="predicted"/>
<reference evidence="1 2" key="1">
    <citation type="submission" date="2006-02" db="EMBL/GenBank/DDBJ databases">
        <authorList>
            <person name="Amann R."/>
            <person name="Ferriera S."/>
            <person name="Johnson J."/>
            <person name="Kravitz S."/>
            <person name="Halpern A."/>
            <person name="Remington K."/>
            <person name="Beeson K."/>
            <person name="Tran B."/>
            <person name="Rogers Y.-H."/>
            <person name="Friedman R."/>
            <person name="Venter J.C."/>
        </authorList>
    </citation>
    <scope>NUCLEOTIDE SEQUENCE [LARGE SCALE GENOMIC DNA]</scope>
    <source>
        <strain evidence="1 2">DSM 3645</strain>
    </source>
</reference>
<name>A3ZYU9_9BACT</name>
<organism evidence="1 2">
    <name type="scientific">Blastopirellula marina DSM 3645</name>
    <dbReference type="NCBI Taxonomy" id="314230"/>
    <lineage>
        <taxon>Bacteria</taxon>
        <taxon>Pseudomonadati</taxon>
        <taxon>Planctomycetota</taxon>
        <taxon>Planctomycetia</taxon>
        <taxon>Pirellulales</taxon>
        <taxon>Pirellulaceae</taxon>
        <taxon>Blastopirellula</taxon>
    </lineage>
</organism>
<dbReference type="AlphaFoldDB" id="A3ZYU9"/>
<dbReference type="EMBL" id="AANZ01000022">
    <property type="protein sequence ID" value="EAQ78310.1"/>
    <property type="molecule type" value="Genomic_DNA"/>
</dbReference>
<evidence type="ECO:0000313" key="2">
    <source>
        <dbReference type="Proteomes" id="UP000004358"/>
    </source>
</evidence>
<evidence type="ECO:0000313" key="1">
    <source>
        <dbReference type="EMBL" id="EAQ78310.1"/>
    </source>
</evidence>
<dbReference type="Proteomes" id="UP000004358">
    <property type="component" value="Unassembled WGS sequence"/>
</dbReference>
<protein>
    <submittedName>
        <fullName evidence="1">Uncharacterized protein</fullName>
    </submittedName>
</protein>
<accession>A3ZYU9</accession>
<gene>
    <name evidence="1" type="ORF">DSM3645_18276</name>
</gene>